<dbReference type="EMBL" id="VLPK01000002">
    <property type="protein sequence ID" value="TSJ40732.1"/>
    <property type="molecule type" value="Genomic_DNA"/>
</dbReference>
<dbReference type="RefSeq" id="WP_144248770.1">
    <property type="nucleotide sequence ID" value="NZ_VLPK01000002.1"/>
</dbReference>
<evidence type="ECO:0000313" key="2">
    <source>
        <dbReference type="Proteomes" id="UP000318733"/>
    </source>
</evidence>
<protein>
    <submittedName>
        <fullName evidence="1">Gluconate 2-dehydrogenase subunit 3 family protein</fullName>
    </submittedName>
</protein>
<dbReference type="AlphaFoldDB" id="A0A556MLK5"/>
<evidence type="ECO:0000313" key="1">
    <source>
        <dbReference type="EMBL" id="TSJ40732.1"/>
    </source>
</evidence>
<accession>A0A556MLK5</accession>
<dbReference type="OrthoDB" id="6385145at2"/>
<sequence length="191" mass="21424">MKRRDYLKSILVLGGLGVTSVSVFEWVKLTRHVDTKQILDKRPIIAELAEMIIPKTDTPGAKDANVHDYVLNIMINCASVKEQNRFVSGIQEIEDYASDKFGKDFLKCSLKERSEALKHIAEHAGFSTPILNKINERYLGTPFYPKFKALVVEGFCLSKPGATQALAYDYVPGSYEACIPLKPLQKAWATK</sequence>
<comment type="caution">
    <text evidence="1">The sequence shown here is derived from an EMBL/GenBank/DDBJ whole genome shotgun (WGS) entry which is preliminary data.</text>
</comment>
<reference evidence="1 2" key="1">
    <citation type="submission" date="2019-07" db="EMBL/GenBank/DDBJ databases">
        <authorList>
            <person name="Huq M.A."/>
        </authorList>
    </citation>
    <scope>NUCLEOTIDE SEQUENCE [LARGE SCALE GENOMIC DNA]</scope>
    <source>
        <strain evidence="1 2">MAH-19</strain>
    </source>
</reference>
<proteinExistence type="predicted"/>
<keyword evidence="2" id="KW-1185">Reference proteome</keyword>
<gene>
    <name evidence="1" type="ORF">FO440_13385</name>
</gene>
<dbReference type="InterPro" id="IPR027056">
    <property type="entry name" value="Gluconate_2DH_su3"/>
</dbReference>
<dbReference type="Proteomes" id="UP000318733">
    <property type="component" value="Unassembled WGS sequence"/>
</dbReference>
<name>A0A556MLK5_9SPHI</name>
<organism evidence="1 2">
    <name type="scientific">Mucilaginibacter corticis</name>
    <dbReference type="NCBI Taxonomy" id="2597670"/>
    <lineage>
        <taxon>Bacteria</taxon>
        <taxon>Pseudomonadati</taxon>
        <taxon>Bacteroidota</taxon>
        <taxon>Sphingobacteriia</taxon>
        <taxon>Sphingobacteriales</taxon>
        <taxon>Sphingobacteriaceae</taxon>
        <taxon>Mucilaginibacter</taxon>
    </lineage>
</organism>
<dbReference type="Pfam" id="PF13618">
    <property type="entry name" value="Gluconate_2-dh3"/>
    <property type="match status" value="1"/>
</dbReference>